<dbReference type="InterPro" id="IPR020904">
    <property type="entry name" value="Sc_DH/Rdtase_CS"/>
</dbReference>
<dbReference type="InterPro" id="IPR036291">
    <property type="entry name" value="NAD(P)-bd_dom_sf"/>
</dbReference>
<evidence type="ECO:0000259" key="4">
    <source>
        <dbReference type="SMART" id="SM00822"/>
    </source>
</evidence>
<dbReference type="Pfam" id="PF00106">
    <property type="entry name" value="adh_short"/>
    <property type="match status" value="1"/>
</dbReference>
<sequence>MKSFTNKVVVITGAGSGIGRALAIELAGRGARLALSDVDALRVGETVALCVAVSPTAEAKAYGLDVADRDAVLAHAEEVAADFGGANVLVNNAGVALGATVEEMTWDDYDWLMGINLGGVVNGTKAFLPQVIASGDGHIVNLSSVFGFIGVPTQSAYNAAKFGVRGFTEALRQEMLIARYPVKVSCVHPGGIKTNIARDARGGVQRDVGKAAQGFEKIARTTPEKAAQTIVRGIERGTPRILIGGDAYVIDAIPRVLGSFYQRPLALLGRVGMRALRK</sequence>
<name>A0A193CA60_AMYOR</name>
<dbReference type="AlphaFoldDB" id="A0A193CA60"/>
<dbReference type="EMBL" id="CP016174">
    <property type="protein sequence ID" value="ANN21243.1"/>
    <property type="molecule type" value="Genomic_DNA"/>
</dbReference>
<keyword evidence="6" id="KW-1185">Reference proteome</keyword>
<evidence type="ECO:0000256" key="1">
    <source>
        <dbReference type="ARBA" id="ARBA00006484"/>
    </source>
</evidence>
<dbReference type="KEGG" id="aori:SD37_40480"/>
<dbReference type="PANTHER" id="PTHR44196:SF1">
    <property type="entry name" value="DEHYDROGENASE_REDUCTASE SDR FAMILY MEMBER 7B"/>
    <property type="match status" value="1"/>
</dbReference>
<organism evidence="5 6">
    <name type="scientific">Amycolatopsis orientalis</name>
    <name type="common">Nocardia orientalis</name>
    <dbReference type="NCBI Taxonomy" id="31958"/>
    <lineage>
        <taxon>Bacteria</taxon>
        <taxon>Bacillati</taxon>
        <taxon>Actinomycetota</taxon>
        <taxon>Actinomycetes</taxon>
        <taxon>Pseudonocardiales</taxon>
        <taxon>Pseudonocardiaceae</taxon>
        <taxon>Amycolatopsis</taxon>
    </lineage>
</organism>
<keyword evidence="2" id="KW-0560">Oxidoreductase</keyword>
<dbReference type="PRINTS" id="PR00081">
    <property type="entry name" value="GDHRDH"/>
</dbReference>
<dbReference type="InterPro" id="IPR057326">
    <property type="entry name" value="KR_dom"/>
</dbReference>
<dbReference type="RefSeq" id="WP_044849706.1">
    <property type="nucleotide sequence ID" value="NZ_CP016174.1"/>
</dbReference>
<dbReference type="InterPro" id="IPR002347">
    <property type="entry name" value="SDR_fam"/>
</dbReference>
<evidence type="ECO:0000313" key="6">
    <source>
        <dbReference type="Proteomes" id="UP000093695"/>
    </source>
</evidence>
<dbReference type="CDD" id="cd05233">
    <property type="entry name" value="SDR_c"/>
    <property type="match status" value="1"/>
</dbReference>
<dbReference type="SUPFAM" id="SSF51735">
    <property type="entry name" value="NAD(P)-binding Rossmann-fold domains"/>
    <property type="match status" value="1"/>
</dbReference>
<dbReference type="Proteomes" id="UP000093695">
    <property type="component" value="Chromosome"/>
</dbReference>
<proteinExistence type="inferred from homology"/>
<gene>
    <name evidence="5" type="ORF">SD37_40480</name>
</gene>
<comment type="similarity">
    <text evidence="1 3">Belongs to the short-chain dehydrogenases/reductases (SDR) family.</text>
</comment>
<dbReference type="GO" id="GO:0016020">
    <property type="term" value="C:membrane"/>
    <property type="evidence" value="ECO:0007669"/>
    <property type="project" value="TreeGrafter"/>
</dbReference>
<accession>A0A193CA60</accession>
<dbReference type="Gene3D" id="3.40.50.720">
    <property type="entry name" value="NAD(P)-binding Rossmann-like Domain"/>
    <property type="match status" value="1"/>
</dbReference>
<evidence type="ECO:0000256" key="2">
    <source>
        <dbReference type="ARBA" id="ARBA00023002"/>
    </source>
</evidence>
<dbReference type="eggNOG" id="COG4221">
    <property type="taxonomic scope" value="Bacteria"/>
</dbReference>
<feature type="domain" description="Ketoreductase" evidence="4">
    <location>
        <begin position="7"/>
        <end position="195"/>
    </location>
</feature>
<protein>
    <submittedName>
        <fullName evidence="5">Acetoin dehydrogenase</fullName>
    </submittedName>
</protein>
<dbReference type="PROSITE" id="PS00061">
    <property type="entry name" value="ADH_SHORT"/>
    <property type="match status" value="1"/>
</dbReference>
<dbReference type="SMART" id="SM00822">
    <property type="entry name" value="PKS_KR"/>
    <property type="match status" value="1"/>
</dbReference>
<evidence type="ECO:0000256" key="3">
    <source>
        <dbReference type="RuleBase" id="RU000363"/>
    </source>
</evidence>
<dbReference type="PRINTS" id="PR00080">
    <property type="entry name" value="SDRFAMILY"/>
</dbReference>
<dbReference type="STRING" id="31958.SD37_40480"/>
<reference evidence="5 6" key="1">
    <citation type="journal article" date="2015" name="Genome Announc.">
        <title>Draft Genome Sequence of Norvancomycin-Producing Strain Amycolatopsis orientalis CPCC200066.</title>
        <authorList>
            <person name="Lei X."/>
            <person name="Yuan F."/>
            <person name="Shi Y."/>
            <person name="Li X."/>
            <person name="Wang L."/>
            <person name="Hong B."/>
        </authorList>
    </citation>
    <scope>NUCLEOTIDE SEQUENCE [LARGE SCALE GENOMIC DNA]</scope>
    <source>
        <strain evidence="5 6">B-37</strain>
    </source>
</reference>
<dbReference type="PANTHER" id="PTHR44196">
    <property type="entry name" value="DEHYDROGENASE/REDUCTASE SDR FAMILY MEMBER 7B"/>
    <property type="match status" value="1"/>
</dbReference>
<dbReference type="GO" id="GO:0016491">
    <property type="term" value="F:oxidoreductase activity"/>
    <property type="evidence" value="ECO:0007669"/>
    <property type="project" value="UniProtKB-KW"/>
</dbReference>
<evidence type="ECO:0000313" key="5">
    <source>
        <dbReference type="EMBL" id="ANN21243.1"/>
    </source>
</evidence>